<feature type="domain" description="Transposase (putative) gypsy type" evidence="3">
    <location>
        <begin position="50"/>
        <end position="116"/>
    </location>
</feature>
<dbReference type="OrthoDB" id="1752359at2759"/>
<reference evidence="4" key="1">
    <citation type="submission" date="2020-07" db="EMBL/GenBank/DDBJ databases">
        <title>Ethylene signaling mediates host invasion by parasitic plants.</title>
        <authorList>
            <person name="Yoshida S."/>
        </authorList>
    </citation>
    <scope>NUCLEOTIDE SEQUENCE</scope>
    <source>
        <strain evidence="4">Okayama</strain>
    </source>
</reference>
<evidence type="ECO:0000313" key="5">
    <source>
        <dbReference type="Proteomes" id="UP000653305"/>
    </source>
</evidence>
<feature type="region of interest" description="Disordered" evidence="2">
    <location>
        <begin position="360"/>
        <end position="381"/>
    </location>
</feature>
<evidence type="ECO:0000256" key="2">
    <source>
        <dbReference type="SAM" id="MobiDB-lite"/>
    </source>
</evidence>
<dbReference type="Pfam" id="PF04195">
    <property type="entry name" value="Transposase_28"/>
    <property type="match status" value="1"/>
</dbReference>
<keyword evidence="1" id="KW-0175">Coiled coil</keyword>
<dbReference type="Proteomes" id="UP000653305">
    <property type="component" value="Unassembled WGS sequence"/>
</dbReference>
<dbReference type="AlphaFoldDB" id="A0A830BWN6"/>
<organism evidence="4 5">
    <name type="scientific">Phtheirospermum japonicum</name>
    <dbReference type="NCBI Taxonomy" id="374723"/>
    <lineage>
        <taxon>Eukaryota</taxon>
        <taxon>Viridiplantae</taxon>
        <taxon>Streptophyta</taxon>
        <taxon>Embryophyta</taxon>
        <taxon>Tracheophyta</taxon>
        <taxon>Spermatophyta</taxon>
        <taxon>Magnoliopsida</taxon>
        <taxon>eudicotyledons</taxon>
        <taxon>Gunneridae</taxon>
        <taxon>Pentapetalae</taxon>
        <taxon>asterids</taxon>
        <taxon>lamiids</taxon>
        <taxon>Lamiales</taxon>
        <taxon>Orobanchaceae</taxon>
        <taxon>Orobanchaceae incertae sedis</taxon>
        <taxon>Phtheirospermum</taxon>
    </lineage>
</organism>
<protein>
    <recommendedName>
        <fullName evidence="3">Transposase (putative) gypsy type domain-containing protein</fullName>
    </recommendedName>
</protein>
<accession>A0A830BWN6</accession>
<dbReference type="EMBL" id="BMAC01000127">
    <property type="protein sequence ID" value="GFP86531.1"/>
    <property type="molecule type" value="Genomic_DNA"/>
</dbReference>
<dbReference type="PANTHER" id="PTHR31099">
    <property type="entry name" value="OS06G0165300 PROTEIN"/>
    <property type="match status" value="1"/>
</dbReference>
<sequence>MVDPEDVVSTLTYQDVERFKSVSYFPSHWECYVPGPEDGGLSTEPHFSLCLYEDMFRAEVRFPLHPSICEILNFYNVCPAQLAPNAWKVIIGFVTLASSMSLPVSAAVFSKMYKIQRHPGCSGVWYFTSDKTTSLLLECSDGNRNWKSKFFYVIASRGMEMQKSRKFNKDKLAARAVQRQASGPSRRRVPRPLPGGSLAPGSTVLTPTADVGQLSGVPSPITRKEASAATDAPFQGLADDGYALLAQQLFTNQGLIAKVNYGSRRVMELATEVSQGEGRVKHLEGEVTDLQGCLASVELEREELRKENEALKLSAKEVEDAAEEAQMGFYLDGFDDCKQMACIYFPAIDFGRLVPCPPAPASGVPTTDMETAEGSPSPVDE</sequence>
<feature type="coiled-coil region" evidence="1">
    <location>
        <begin position="287"/>
        <end position="324"/>
    </location>
</feature>
<evidence type="ECO:0000256" key="1">
    <source>
        <dbReference type="SAM" id="Coils"/>
    </source>
</evidence>
<dbReference type="InterPro" id="IPR007321">
    <property type="entry name" value="Transposase_28"/>
</dbReference>
<comment type="caution">
    <text evidence="4">The sequence shown here is derived from an EMBL/GenBank/DDBJ whole genome shotgun (WGS) entry which is preliminary data.</text>
</comment>
<feature type="region of interest" description="Disordered" evidence="2">
    <location>
        <begin position="176"/>
        <end position="219"/>
    </location>
</feature>
<evidence type="ECO:0000259" key="3">
    <source>
        <dbReference type="Pfam" id="PF04195"/>
    </source>
</evidence>
<proteinExistence type="predicted"/>
<keyword evidence="5" id="KW-1185">Reference proteome</keyword>
<gene>
    <name evidence="4" type="ORF">PHJA_000796900</name>
</gene>
<name>A0A830BWN6_9LAMI</name>
<dbReference type="PANTHER" id="PTHR31099:SF28">
    <property type="entry name" value="F5J5.12"/>
    <property type="match status" value="1"/>
</dbReference>
<evidence type="ECO:0000313" key="4">
    <source>
        <dbReference type="EMBL" id="GFP86531.1"/>
    </source>
</evidence>